<dbReference type="EMBL" id="JARIHO010000095">
    <property type="protein sequence ID" value="KAJ7305663.1"/>
    <property type="molecule type" value="Genomic_DNA"/>
</dbReference>
<evidence type="ECO:0000313" key="3">
    <source>
        <dbReference type="EMBL" id="KAJ7305663.1"/>
    </source>
</evidence>
<keyword evidence="1" id="KW-0689">Ribosomal protein</keyword>
<proteinExistence type="predicted"/>
<protein>
    <submittedName>
        <fullName evidence="3">Uncharacterized protein</fullName>
    </submittedName>
</protein>
<keyword evidence="2" id="KW-0687">Ribonucleoprotein</keyword>
<keyword evidence="4" id="KW-1185">Reference proteome</keyword>
<dbReference type="GO" id="GO:1990904">
    <property type="term" value="C:ribonucleoprotein complex"/>
    <property type="evidence" value="ECO:0007669"/>
    <property type="project" value="UniProtKB-KW"/>
</dbReference>
<evidence type="ECO:0000313" key="4">
    <source>
        <dbReference type="Proteomes" id="UP001218218"/>
    </source>
</evidence>
<sequence>MHIKTSKDNLDGSGFNHRLVCTGFGWRLKPALRIPSVVLTVLGLEARAGTATAVLSGAIHGQLKVGKQCSILSVLNLYWINRDDLQGAQNLLDHKAGAQAQGNRGLISIRKQNYGLGKGHRYNHTPARSIWKKHDMKFNPNHFSAVQL</sequence>
<accession>A0AAD6Z303</accession>
<organism evidence="3 4">
    <name type="scientific">Mycena albidolilacea</name>
    <dbReference type="NCBI Taxonomy" id="1033008"/>
    <lineage>
        <taxon>Eukaryota</taxon>
        <taxon>Fungi</taxon>
        <taxon>Dikarya</taxon>
        <taxon>Basidiomycota</taxon>
        <taxon>Agaricomycotina</taxon>
        <taxon>Agaricomycetes</taxon>
        <taxon>Agaricomycetidae</taxon>
        <taxon>Agaricales</taxon>
        <taxon>Marasmiineae</taxon>
        <taxon>Mycenaceae</taxon>
        <taxon>Mycena</taxon>
    </lineage>
</organism>
<dbReference type="GO" id="GO:0006412">
    <property type="term" value="P:translation"/>
    <property type="evidence" value="ECO:0007669"/>
    <property type="project" value="InterPro"/>
</dbReference>
<dbReference type="Proteomes" id="UP001218218">
    <property type="component" value="Unassembled WGS sequence"/>
</dbReference>
<evidence type="ECO:0000256" key="2">
    <source>
        <dbReference type="ARBA" id="ARBA00023274"/>
    </source>
</evidence>
<dbReference type="SUPFAM" id="SSF54189">
    <property type="entry name" value="Ribosomal proteins S24e, L23 and L15e"/>
    <property type="match status" value="1"/>
</dbReference>
<evidence type="ECO:0000256" key="1">
    <source>
        <dbReference type="ARBA" id="ARBA00022980"/>
    </source>
</evidence>
<dbReference type="AlphaFoldDB" id="A0AAD6Z303"/>
<dbReference type="GO" id="GO:0003735">
    <property type="term" value="F:structural constituent of ribosome"/>
    <property type="evidence" value="ECO:0007669"/>
    <property type="project" value="InterPro"/>
</dbReference>
<dbReference type="InterPro" id="IPR012678">
    <property type="entry name" value="Ribosomal_uL23/eL15/eS24_sf"/>
</dbReference>
<gene>
    <name evidence="3" type="ORF">DFH08DRAFT_824965</name>
</gene>
<comment type="caution">
    <text evidence="3">The sequence shown here is derived from an EMBL/GenBank/DDBJ whole genome shotgun (WGS) entry which is preliminary data.</text>
</comment>
<reference evidence="3" key="1">
    <citation type="submission" date="2023-03" db="EMBL/GenBank/DDBJ databases">
        <title>Massive genome expansion in bonnet fungi (Mycena s.s.) driven by repeated elements and novel gene families across ecological guilds.</title>
        <authorList>
            <consortium name="Lawrence Berkeley National Laboratory"/>
            <person name="Harder C.B."/>
            <person name="Miyauchi S."/>
            <person name="Viragh M."/>
            <person name="Kuo A."/>
            <person name="Thoen E."/>
            <person name="Andreopoulos B."/>
            <person name="Lu D."/>
            <person name="Skrede I."/>
            <person name="Drula E."/>
            <person name="Henrissat B."/>
            <person name="Morin E."/>
            <person name="Kohler A."/>
            <person name="Barry K."/>
            <person name="LaButti K."/>
            <person name="Morin E."/>
            <person name="Salamov A."/>
            <person name="Lipzen A."/>
            <person name="Mereny Z."/>
            <person name="Hegedus B."/>
            <person name="Baldrian P."/>
            <person name="Stursova M."/>
            <person name="Weitz H."/>
            <person name="Taylor A."/>
            <person name="Grigoriev I.V."/>
            <person name="Nagy L.G."/>
            <person name="Martin F."/>
            <person name="Kauserud H."/>
        </authorList>
    </citation>
    <scope>NUCLEOTIDE SEQUENCE</scope>
    <source>
        <strain evidence="3">CBHHK002</strain>
    </source>
</reference>
<name>A0AAD6Z303_9AGAR</name>
<dbReference type="GO" id="GO:0005840">
    <property type="term" value="C:ribosome"/>
    <property type="evidence" value="ECO:0007669"/>
    <property type="project" value="UniProtKB-KW"/>
</dbReference>